<name>A0ABR4BZ15_9HELO</name>
<feature type="compositionally biased region" description="Polar residues" evidence="2">
    <location>
        <begin position="1"/>
        <end position="16"/>
    </location>
</feature>
<protein>
    <submittedName>
        <fullName evidence="3">Uncharacterized protein</fullName>
    </submittedName>
</protein>
<evidence type="ECO:0000256" key="2">
    <source>
        <dbReference type="SAM" id="MobiDB-lite"/>
    </source>
</evidence>
<dbReference type="Proteomes" id="UP001595075">
    <property type="component" value="Unassembled WGS sequence"/>
</dbReference>
<reference evidence="3 4" key="1">
    <citation type="journal article" date="2024" name="Commun. Biol.">
        <title>Comparative genomic analysis of thermophilic fungi reveals convergent evolutionary adaptations and gene losses.</title>
        <authorList>
            <person name="Steindorff A.S."/>
            <person name="Aguilar-Pontes M.V."/>
            <person name="Robinson A.J."/>
            <person name="Andreopoulos B."/>
            <person name="LaButti K."/>
            <person name="Kuo A."/>
            <person name="Mondo S."/>
            <person name="Riley R."/>
            <person name="Otillar R."/>
            <person name="Haridas S."/>
            <person name="Lipzen A."/>
            <person name="Grimwood J."/>
            <person name="Schmutz J."/>
            <person name="Clum A."/>
            <person name="Reid I.D."/>
            <person name="Moisan M.C."/>
            <person name="Butler G."/>
            <person name="Nguyen T.T.M."/>
            <person name="Dewar K."/>
            <person name="Conant G."/>
            <person name="Drula E."/>
            <person name="Henrissat B."/>
            <person name="Hansel C."/>
            <person name="Singer S."/>
            <person name="Hutchinson M.I."/>
            <person name="de Vries R.P."/>
            <person name="Natvig D.O."/>
            <person name="Powell A.J."/>
            <person name="Tsang A."/>
            <person name="Grigoriev I.V."/>
        </authorList>
    </citation>
    <scope>NUCLEOTIDE SEQUENCE [LARGE SCALE GENOMIC DNA]</scope>
    <source>
        <strain evidence="3 4">CBS 494.80</strain>
    </source>
</reference>
<dbReference type="EMBL" id="JAZHXI010000016">
    <property type="protein sequence ID" value="KAL2062910.1"/>
    <property type="molecule type" value="Genomic_DNA"/>
</dbReference>
<feature type="region of interest" description="Disordered" evidence="2">
    <location>
        <begin position="1"/>
        <end position="36"/>
    </location>
</feature>
<organism evidence="3 4">
    <name type="scientific">Oculimacula yallundae</name>
    <dbReference type="NCBI Taxonomy" id="86028"/>
    <lineage>
        <taxon>Eukaryota</taxon>
        <taxon>Fungi</taxon>
        <taxon>Dikarya</taxon>
        <taxon>Ascomycota</taxon>
        <taxon>Pezizomycotina</taxon>
        <taxon>Leotiomycetes</taxon>
        <taxon>Helotiales</taxon>
        <taxon>Ploettnerulaceae</taxon>
        <taxon>Oculimacula</taxon>
    </lineage>
</organism>
<evidence type="ECO:0000256" key="1">
    <source>
        <dbReference type="SAM" id="Coils"/>
    </source>
</evidence>
<feature type="coiled-coil region" evidence="1">
    <location>
        <begin position="56"/>
        <end position="118"/>
    </location>
</feature>
<feature type="compositionally biased region" description="Basic and acidic residues" evidence="2">
    <location>
        <begin position="17"/>
        <end position="27"/>
    </location>
</feature>
<dbReference type="Gene3D" id="1.20.5.170">
    <property type="match status" value="1"/>
</dbReference>
<proteinExistence type="predicted"/>
<evidence type="ECO:0000313" key="4">
    <source>
        <dbReference type="Proteomes" id="UP001595075"/>
    </source>
</evidence>
<keyword evidence="1" id="KW-0175">Coiled coil</keyword>
<feature type="region of interest" description="Disordered" evidence="2">
    <location>
        <begin position="134"/>
        <end position="169"/>
    </location>
</feature>
<sequence>MNRSNQALPEVNSSENAGRDDGVETRENGPGMVDIGPLPQMYRASVDEHLRLFGANQQLHQKLNQTQRRLHQANQRIEQLERQVEQDREQTSQMRHQLEQQREQMNQMQEELAELRGPVGQWRLRVSSQWATGSELGNRTAPSEAFGGVNSLSSGAGGPSEVWTEDSDPPVPAVNVNLVQQNADQRPDVRNVRGALPGAALLDIDVRTVVVGRDNPVVGVLDLEDIHDPVG</sequence>
<gene>
    <name evidence="3" type="ORF">VTL71DRAFT_5982</name>
</gene>
<comment type="caution">
    <text evidence="3">The sequence shown here is derived from an EMBL/GenBank/DDBJ whole genome shotgun (WGS) entry which is preliminary data.</text>
</comment>
<accession>A0ABR4BZ15</accession>
<evidence type="ECO:0000313" key="3">
    <source>
        <dbReference type="EMBL" id="KAL2062910.1"/>
    </source>
</evidence>
<keyword evidence="4" id="KW-1185">Reference proteome</keyword>